<feature type="transmembrane region" description="Helical" evidence="1">
    <location>
        <begin position="12"/>
        <end position="34"/>
    </location>
</feature>
<proteinExistence type="predicted"/>
<accession>A0ABW3E1J1</accession>
<evidence type="ECO:0000256" key="1">
    <source>
        <dbReference type="SAM" id="Phobius"/>
    </source>
</evidence>
<evidence type="ECO:0000313" key="3">
    <source>
        <dbReference type="Proteomes" id="UP001597024"/>
    </source>
</evidence>
<name>A0ABW3E1J1_9ACTN</name>
<feature type="transmembrane region" description="Helical" evidence="1">
    <location>
        <begin position="46"/>
        <end position="66"/>
    </location>
</feature>
<keyword evidence="1" id="KW-0472">Membrane</keyword>
<sequence length="76" mass="7574">AGLQRRITGPSRATVTSLAGIGMDAGTVAVYGVYAALSPFAAHDMIFALFAVPYLCVAAALAYGSAPPPSASTGSR</sequence>
<protein>
    <submittedName>
        <fullName evidence="2">MFS transporter</fullName>
    </submittedName>
</protein>
<comment type="caution">
    <text evidence="2">The sequence shown here is derived from an EMBL/GenBank/DDBJ whole genome shotgun (WGS) entry which is preliminary data.</text>
</comment>
<gene>
    <name evidence="2" type="ORF">ACFQ08_35885</name>
</gene>
<keyword evidence="1" id="KW-0812">Transmembrane</keyword>
<organism evidence="2 3">
    <name type="scientific">Streptosporangium algeriense</name>
    <dbReference type="NCBI Taxonomy" id="1682748"/>
    <lineage>
        <taxon>Bacteria</taxon>
        <taxon>Bacillati</taxon>
        <taxon>Actinomycetota</taxon>
        <taxon>Actinomycetes</taxon>
        <taxon>Streptosporangiales</taxon>
        <taxon>Streptosporangiaceae</taxon>
        <taxon>Streptosporangium</taxon>
    </lineage>
</organism>
<keyword evidence="1" id="KW-1133">Transmembrane helix</keyword>
<reference evidence="3" key="1">
    <citation type="journal article" date="2019" name="Int. J. Syst. Evol. Microbiol.">
        <title>The Global Catalogue of Microorganisms (GCM) 10K type strain sequencing project: providing services to taxonomists for standard genome sequencing and annotation.</title>
        <authorList>
            <consortium name="The Broad Institute Genomics Platform"/>
            <consortium name="The Broad Institute Genome Sequencing Center for Infectious Disease"/>
            <person name="Wu L."/>
            <person name="Ma J."/>
        </authorList>
    </citation>
    <scope>NUCLEOTIDE SEQUENCE [LARGE SCALE GENOMIC DNA]</scope>
    <source>
        <strain evidence="3">CCUG 62974</strain>
    </source>
</reference>
<dbReference type="Proteomes" id="UP001597024">
    <property type="component" value="Unassembled WGS sequence"/>
</dbReference>
<evidence type="ECO:0000313" key="2">
    <source>
        <dbReference type="EMBL" id="MFD0889953.1"/>
    </source>
</evidence>
<feature type="non-terminal residue" evidence="2">
    <location>
        <position position="1"/>
    </location>
</feature>
<keyword evidence="3" id="KW-1185">Reference proteome</keyword>
<dbReference type="EMBL" id="JBHTHX010002126">
    <property type="protein sequence ID" value="MFD0889953.1"/>
    <property type="molecule type" value="Genomic_DNA"/>
</dbReference>